<organism evidence="2 3">
    <name type="scientific">Aquamicrobium segne</name>
    <dbReference type="NCBI Taxonomy" id="469547"/>
    <lineage>
        <taxon>Bacteria</taxon>
        <taxon>Pseudomonadati</taxon>
        <taxon>Pseudomonadota</taxon>
        <taxon>Alphaproteobacteria</taxon>
        <taxon>Hyphomicrobiales</taxon>
        <taxon>Phyllobacteriaceae</taxon>
        <taxon>Aquamicrobium</taxon>
    </lineage>
</organism>
<evidence type="ECO:0000256" key="1">
    <source>
        <dbReference type="SAM" id="MobiDB-lite"/>
    </source>
</evidence>
<evidence type="ECO:0000313" key="2">
    <source>
        <dbReference type="EMBL" id="MFC5387573.1"/>
    </source>
</evidence>
<comment type="caution">
    <text evidence="2">The sequence shown here is derived from an EMBL/GenBank/DDBJ whole genome shotgun (WGS) entry which is preliminary data.</text>
</comment>
<feature type="non-terminal residue" evidence="2">
    <location>
        <position position="1"/>
    </location>
</feature>
<accession>A0ABW0H6E8</accession>
<protein>
    <submittedName>
        <fullName evidence="2">Uncharacterized protein</fullName>
    </submittedName>
</protein>
<proteinExistence type="predicted"/>
<feature type="region of interest" description="Disordered" evidence="1">
    <location>
        <begin position="73"/>
        <end position="104"/>
    </location>
</feature>
<dbReference type="EMBL" id="JBHSLL010000059">
    <property type="protein sequence ID" value="MFC5387573.1"/>
    <property type="molecule type" value="Genomic_DNA"/>
</dbReference>
<sequence length="104" mass="11933">NHIHEAGQFSVKIPGQISTAINNQALLSEEARRSTWVEFDLDELTRANTLERWQSHRIAREIGAKSANEIRREERYNPRTDPGGDEYFAPLNMMPEQKGKPVDT</sequence>
<gene>
    <name evidence="2" type="ORF">ACFPLB_16565</name>
</gene>
<dbReference type="Proteomes" id="UP001596016">
    <property type="component" value="Unassembled WGS sequence"/>
</dbReference>
<reference evidence="3" key="1">
    <citation type="journal article" date="2019" name="Int. J. Syst. Evol. Microbiol.">
        <title>The Global Catalogue of Microorganisms (GCM) 10K type strain sequencing project: providing services to taxonomists for standard genome sequencing and annotation.</title>
        <authorList>
            <consortium name="The Broad Institute Genomics Platform"/>
            <consortium name="The Broad Institute Genome Sequencing Center for Infectious Disease"/>
            <person name="Wu L."/>
            <person name="Ma J."/>
        </authorList>
    </citation>
    <scope>NUCLEOTIDE SEQUENCE [LARGE SCALE GENOMIC DNA]</scope>
    <source>
        <strain evidence="3">CGMCC 4.1415</strain>
    </source>
</reference>
<evidence type="ECO:0000313" key="3">
    <source>
        <dbReference type="Proteomes" id="UP001596016"/>
    </source>
</evidence>
<keyword evidence="3" id="KW-1185">Reference proteome</keyword>
<name>A0ABW0H6E8_9HYPH</name>